<dbReference type="AlphaFoldDB" id="I0GQQ1"/>
<feature type="compositionally biased region" description="Basic and acidic residues" evidence="1">
    <location>
        <begin position="226"/>
        <end position="235"/>
    </location>
</feature>
<dbReference type="InterPro" id="IPR036465">
    <property type="entry name" value="vWFA_dom_sf"/>
</dbReference>
<dbReference type="EMBL" id="AP012292">
    <property type="protein sequence ID" value="BAL83088.1"/>
    <property type="molecule type" value="Genomic_DNA"/>
</dbReference>
<dbReference type="KEGG" id="sri:SELR_13800"/>
<feature type="region of interest" description="Disordered" evidence="1">
    <location>
        <begin position="200"/>
        <end position="243"/>
    </location>
</feature>
<dbReference type="PROSITE" id="PS50234">
    <property type="entry name" value="VWFA"/>
    <property type="match status" value="1"/>
</dbReference>
<dbReference type="HOGENOM" id="CLU_082324_1_0_9"/>
<evidence type="ECO:0000313" key="4">
    <source>
        <dbReference type="Proteomes" id="UP000007887"/>
    </source>
</evidence>
<name>I0GQQ1_SELRL</name>
<dbReference type="InterPro" id="IPR002035">
    <property type="entry name" value="VWF_A"/>
</dbReference>
<dbReference type="Gene3D" id="3.40.50.410">
    <property type="entry name" value="von Willebrand factor, type A domain"/>
    <property type="match status" value="1"/>
</dbReference>
<dbReference type="Pfam" id="PF00092">
    <property type="entry name" value="VWA"/>
    <property type="match status" value="1"/>
</dbReference>
<evidence type="ECO:0000313" key="3">
    <source>
        <dbReference type="EMBL" id="BAL83088.1"/>
    </source>
</evidence>
<organism evidence="3 4">
    <name type="scientific">Selenomonas ruminantium subsp. lactilytica (strain NBRC 103574 / TAM6421)</name>
    <dbReference type="NCBI Taxonomy" id="927704"/>
    <lineage>
        <taxon>Bacteria</taxon>
        <taxon>Bacillati</taxon>
        <taxon>Bacillota</taxon>
        <taxon>Negativicutes</taxon>
        <taxon>Selenomonadales</taxon>
        <taxon>Selenomonadaceae</taxon>
        <taxon>Selenomonas</taxon>
    </lineage>
</organism>
<sequence length="243" mass="27368">MAFNPANYQVSTKERCMSVVLLLDVSYSMDGEKIDRLYDAVTEMLGTFVAHTRSDEMPYKVAIITFGQTVDCHTRYTDAKLLSNLPRFYANGSTPLGTALRMAKGMIEDREETPTRWYGPTTILVSDGYPNDSGWEVAMHDFINNGRTSRRQRISVAIGNDADEEMLKSFASNAELFFKADDASKIADIFEKVTRSVEAERQHLTNSGPASMPKPQTSSKLAPRISRRDTVKKNLEEDDDDWN</sequence>
<reference evidence="3 4" key="1">
    <citation type="submission" date="2011-10" db="EMBL/GenBank/DDBJ databases">
        <title>Whole genome sequence of Selenomonas ruminantium subsp. lactilytica TAM6421.</title>
        <authorList>
            <person name="Oguchi A."/>
            <person name="Ankai A."/>
            <person name="Kaneko J."/>
            <person name="Yamada-Narita S."/>
            <person name="Fukui S."/>
            <person name="Takahashi M."/>
            <person name="Onodera T."/>
            <person name="Kojima S."/>
            <person name="Fushimi T."/>
            <person name="Abe N."/>
            <person name="Kamio Y."/>
            <person name="Yamazaki S."/>
            <person name="Fujita N."/>
        </authorList>
    </citation>
    <scope>NUCLEOTIDE SEQUENCE [LARGE SCALE GENOMIC DNA]</scope>
    <source>
        <strain evidence="4">NBRC 103574 / TAM6421</strain>
    </source>
</reference>
<dbReference type="eggNOG" id="COG4245">
    <property type="taxonomic scope" value="Bacteria"/>
</dbReference>
<dbReference type="PATRIC" id="fig|927704.6.peg.1423"/>
<dbReference type="SUPFAM" id="SSF53300">
    <property type="entry name" value="vWA-like"/>
    <property type="match status" value="1"/>
</dbReference>
<dbReference type="SMART" id="SM00327">
    <property type="entry name" value="VWA"/>
    <property type="match status" value="1"/>
</dbReference>
<dbReference type="RefSeq" id="WP_014424525.1">
    <property type="nucleotide sequence ID" value="NC_017068.1"/>
</dbReference>
<accession>I0GQQ1</accession>
<feature type="domain" description="VWFA" evidence="2">
    <location>
        <begin position="18"/>
        <end position="193"/>
    </location>
</feature>
<dbReference type="OrthoDB" id="9806395at2"/>
<dbReference type="Proteomes" id="UP000007887">
    <property type="component" value="Chromosome"/>
</dbReference>
<gene>
    <name evidence="3" type="ordered locus">SELR_13800</name>
</gene>
<feature type="compositionally biased region" description="Polar residues" evidence="1">
    <location>
        <begin position="204"/>
        <end position="220"/>
    </location>
</feature>
<proteinExistence type="predicted"/>
<evidence type="ECO:0000259" key="2">
    <source>
        <dbReference type="PROSITE" id="PS50234"/>
    </source>
</evidence>
<evidence type="ECO:0000256" key="1">
    <source>
        <dbReference type="SAM" id="MobiDB-lite"/>
    </source>
</evidence>
<protein>
    <recommendedName>
        <fullName evidence="2">VWFA domain-containing protein</fullName>
    </recommendedName>
</protein>